<evidence type="ECO:0000313" key="3">
    <source>
        <dbReference type="Proteomes" id="UP000178419"/>
    </source>
</evidence>
<keyword evidence="1" id="KW-1133">Transmembrane helix</keyword>
<proteinExistence type="predicted"/>
<feature type="transmembrane region" description="Helical" evidence="1">
    <location>
        <begin position="58"/>
        <end position="78"/>
    </location>
</feature>
<keyword evidence="1" id="KW-0472">Membrane</keyword>
<dbReference type="AlphaFoldDB" id="A0A1F7Y209"/>
<comment type="caution">
    <text evidence="2">The sequence shown here is derived from an EMBL/GenBank/DDBJ whole genome shotgun (WGS) entry which is preliminary data.</text>
</comment>
<evidence type="ECO:0008006" key="4">
    <source>
        <dbReference type="Google" id="ProtNLM"/>
    </source>
</evidence>
<name>A0A1F7Y209_9BACT</name>
<dbReference type="Proteomes" id="UP000178419">
    <property type="component" value="Unassembled WGS sequence"/>
</dbReference>
<protein>
    <recommendedName>
        <fullName evidence="4">2TM domain-containing protein</fullName>
    </recommendedName>
</protein>
<organism evidence="2 3">
    <name type="scientific">Candidatus Woesebacteria bacterium RIFCSPHIGHO2_01_FULL_38_9</name>
    <dbReference type="NCBI Taxonomy" id="1802492"/>
    <lineage>
        <taxon>Bacteria</taxon>
        <taxon>Candidatus Woeseibacteriota</taxon>
    </lineage>
</organism>
<reference evidence="2 3" key="1">
    <citation type="journal article" date="2016" name="Nat. Commun.">
        <title>Thousands of microbial genomes shed light on interconnected biogeochemical processes in an aquifer system.</title>
        <authorList>
            <person name="Anantharaman K."/>
            <person name="Brown C.T."/>
            <person name="Hug L.A."/>
            <person name="Sharon I."/>
            <person name="Castelle C.J."/>
            <person name="Probst A.J."/>
            <person name="Thomas B.C."/>
            <person name="Singh A."/>
            <person name="Wilkins M.J."/>
            <person name="Karaoz U."/>
            <person name="Brodie E.L."/>
            <person name="Williams K.H."/>
            <person name="Hubbard S.S."/>
            <person name="Banfield J.F."/>
        </authorList>
    </citation>
    <scope>NUCLEOTIDE SEQUENCE [LARGE SCALE GENOMIC DNA]</scope>
</reference>
<feature type="transmembrane region" description="Helical" evidence="1">
    <location>
        <begin position="35"/>
        <end position="52"/>
    </location>
</feature>
<keyword evidence="1" id="KW-0812">Transmembrane</keyword>
<evidence type="ECO:0000313" key="2">
    <source>
        <dbReference type="EMBL" id="OGM20718.1"/>
    </source>
</evidence>
<sequence>MDKIQNLEKRIEEIEARNKKVEADKAWETSFTRRILLITFTYLSIGFYLNAINIKDPWLNAIVPSIGFLLSTLTLPFFKNLWLKKRGGK</sequence>
<evidence type="ECO:0000256" key="1">
    <source>
        <dbReference type="SAM" id="Phobius"/>
    </source>
</evidence>
<accession>A0A1F7Y209</accession>
<gene>
    <name evidence="2" type="ORF">A2714_03480</name>
</gene>
<dbReference type="EMBL" id="MGGE01000035">
    <property type="protein sequence ID" value="OGM20718.1"/>
    <property type="molecule type" value="Genomic_DNA"/>
</dbReference>